<evidence type="ECO:0000256" key="1">
    <source>
        <dbReference type="SAM" id="Phobius"/>
    </source>
</evidence>
<dbReference type="Proteomes" id="UP000230821">
    <property type="component" value="Unassembled WGS sequence"/>
</dbReference>
<evidence type="ECO:0000313" key="2">
    <source>
        <dbReference type="EMBL" id="PIE33663.1"/>
    </source>
</evidence>
<protein>
    <submittedName>
        <fullName evidence="2">Uncharacterized protein</fullName>
    </submittedName>
</protein>
<feature type="transmembrane region" description="Helical" evidence="1">
    <location>
        <begin position="22"/>
        <end position="44"/>
    </location>
</feature>
<keyword evidence="1" id="KW-0812">Transmembrane</keyword>
<reference evidence="2 3" key="1">
    <citation type="submission" date="2017-10" db="EMBL/GenBank/DDBJ databases">
        <title>Novel microbial diversity and functional potential in the marine mammal oral microbiome.</title>
        <authorList>
            <person name="Dudek N.K."/>
            <person name="Sun C.L."/>
            <person name="Burstein D."/>
            <person name="Kantor R.S."/>
            <person name="Aliaga Goltsman D.S."/>
            <person name="Bik E.M."/>
            <person name="Thomas B.C."/>
            <person name="Banfield J.F."/>
            <person name="Relman D.A."/>
        </authorList>
    </citation>
    <scope>NUCLEOTIDE SEQUENCE [LARGE SCALE GENOMIC DNA]</scope>
    <source>
        <strain evidence="2">DOLJORAL78_47_16</strain>
    </source>
</reference>
<keyword evidence="1" id="KW-1133">Transmembrane helix</keyword>
<gene>
    <name evidence="2" type="ORF">CSA56_11160</name>
</gene>
<comment type="caution">
    <text evidence="2">The sequence shown here is derived from an EMBL/GenBank/DDBJ whole genome shotgun (WGS) entry which is preliminary data.</text>
</comment>
<keyword evidence="1" id="KW-0472">Membrane</keyword>
<dbReference type="AlphaFoldDB" id="A0A2G6KDA3"/>
<proteinExistence type="predicted"/>
<organism evidence="2 3">
    <name type="scientific">candidate division KSB3 bacterium</name>
    <dbReference type="NCBI Taxonomy" id="2044937"/>
    <lineage>
        <taxon>Bacteria</taxon>
        <taxon>candidate division KSB3</taxon>
    </lineage>
</organism>
<accession>A0A2G6KDA3</accession>
<dbReference type="EMBL" id="PDSK01000096">
    <property type="protein sequence ID" value="PIE33663.1"/>
    <property type="molecule type" value="Genomic_DNA"/>
</dbReference>
<sequence>MDCSDNRAKTDRQHQKFGKIEIIGYAMLVVITEWNAAFSVYMAVIRVKRYIERCIFLQEMQLFYCGRILVASM</sequence>
<name>A0A2G6KDA3_9BACT</name>
<evidence type="ECO:0000313" key="3">
    <source>
        <dbReference type="Proteomes" id="UP000230821"/>
    </source>
</evidence>